<evidence type="ECO:0000313" key="2">
    <source>
        <dbReference type="Proteomes" id="UP000054018"/>
    </source>
</evidence>
<name>A0A0C9Y5R3_9AGAM</name>
<keyword evidence="2" id="KW-1185">Reference proteome</keyword>
<accession>A0A0C9Y5R3</accession>
<protein>
    <submittedName>
        <fullName evidence="1">Uncharacterized protein</fullName>
    </submittedName>
</protein>
<dbReference type="Proteomes" id="UP000054018">
    <property type="component" value="Unassembled WGS sequence"/>
</dbReference>
<proteinExistence type="predicted"/>
<organism evidence="1 2">
    <name type="scientific">Pisolithus microcarpus 441</name>
    <dbReference type="NCBI Taxonomy" id="765257"/>
    <lineage>
        <taxon>Eukaryota</taxon>
        <taxon>Fungi</taxon>
        <taxon>Dikarya</taxon>
        <taxon>Basidiomycota</taxon>
        <taxon>Agaricomycotina</taxon>
        <taxon>Agaricomycetes</taxon>
        <taxon>Agaricomycetidae</taxon>
        <taxon>Boletales</taxon>
        <taxon>Sclerodermatineae</taxon>
        <taxon>Pisolithaceae</taxon>
        <taxon>Pisolithus</taxon>
    </lineage>
</organism>
<sequence>QAAACALLRHSAHLDGAHFQSRVKGRLHPVYAGFNPNMNDKKARSLSSKELVEASLQDVFNAVMMQDCLDGGITLLLHCAGVKSTSVQTADEVTVDLYVTPREFRETPERIRGDVAVLVQAFCQEFTLPHFQCFNKHCEVEIITPPEDSGKAHFYSFPAIVFMIISASWLYQHRWATVFTIPLIAYQQPYSVLGSGPLPCRLAEVHPPLKVIEQMPPATELPAHSTSMFLTNPIIFGPTLISIGPNTDAVLDRFKINDKVLPTIRSSRWEVKLRSSQWNLTYKQAVNLSQALIADTQGSAGTRLERVSKYMSLIAPILTAPILA</sequence>
<dbReference type="EMBL" id="KN833772">
    <property type="protein sequence ID" value="KIK20045.1"/>
    <property type="molecule type" value="Genomic_DNA"/>
</dbReference>
<reference evidence="2" key="2">
    <citation type="submission" date="2015-01" db="EMBL/GenBank/DDBJ databases">
        <title>Evolutionary Origins and Diversification of the Mycorrhizal Mutualists.</title>
        <authorList>
            <consortium name="DOE Joint Genome Institute"/>
            <consortium name="Mycorrhizal Genomics Consortium"/>
            <person name="Kohler A."/>
            <person name="Kuo A."/>
            <person name="Nagy L.G."/>
            <person name="Floudas D."/>
            <person name="Copeland A."/>
            <person name="Barry K.W."/>
            <person name="Cichocki N."/>
            <person name="Veneault-Fourrey C."/>
            <person name="LaButti K."/>
            <person name="Lindquist E.A."/>
            <person name="Lipzen A."/>
            <person name="Lundell T."/>
            <person name="Morin E."/>
            <person name="Murat C."/>
            <person name="Riley R."/>
            <person name="Ohm R."/>
            <person name="Sun H."/>
            <person name="Tunlid A."/>
            <person name="Henrissat B."/>
            <person name="Grigoriev I.V."/>
            <person name="Hibbett D.S."/>
            <person name="Martin F."/>
        </authorList>
    </citation>
    <scope>NUCLEOTIDE SEQUENCE [LARGE SCALE GENOMIC DNA]</scope>
    <source>
        <strain evidence="2">441</strain>
    </source>
</reference>
<dbReference type="HOGENOM" id="CLU_014768_1_0_1"/>
<dbReference type="AlphaFoldDB" id="A0A0C9Y5R3"/>
<reference evidence="1 2" key="1">
    <citation type="submission" date="2014-04" db="EMBL/GenBank/DDBJ databases">
        <authorList>
            <consortium name="DOE Joint Genome Institute"/>
            <person name="Kuo A."/>
            <person name="Kohler A."/>
            <person name="Costa M.D."/>
            <person name="Nagy L.G."/>
            <person name="Floudas D."/>
            <person name="Copeland A."/>
            <person name="Barry K.W."/>
            <person name="Cichocki N."/>
            <person name="Veneault-Fourrey C."/>
            <person name="LaButti K."/>
            <person name="Lindquist E.A."/>
            <person name="Lipzen A."/>
            <person name="Lundell T."/>
            <person name="Morin E."/>
            <person name="Murat C."/>
            <person name="Sun H."/>
            <person name="Tunlid A."/>
            <person name="Henrissat B."/>
            <person name="Grigoriev I.V."/>
            <person name="Hibbett D.S."/>
            <person name="Martin F."/>
            <person name="Nordberg H.P."/>
            <person name="Cantor M.N."/>
            <person name="Hua S.X."/>
        </authorList>
    </citation>
    <scope>NUCLEOTIDE SEQUENCE [LARGE SCALE GENOMIC DNA]</scope>
    <source>
        <strain evidence="1 2">441</strain>
    </source>
</reference>
<dbReference type="OrthoDB" id="2687078at2759"/>
<gene>
    <name evidence="1" type="ORF">PISMIDRAFT_106394</name>
</gene>
<evidence type="ECO:0000313" key="1">
    <source>
        <dbReference type="EMBL" id="KIK20045.1"/>
    </source>
</evidence>
<feature type="non-terminal residue" evidence="1">
    <location>
        <position position="1"/>
    </location>
</feature>